<accession>A0A370GZN5</accession>
<dbReference type="OrthoDB" id="8117292at2"/>
<evidence type="ECO:0000313" key="4">
    <source>
        <dbReference type="Proteomes" id="UP000255355"/>
    </source>
</evidence>
<dbReference type="RefSeq" id="WP_068013517.1">
    <property type="nucleotide sequence ID" value="NZ_QQAZ01000007.1"/>
</dbReference>
<comment type="caution">
    <text evidence="3">The sequence shown here is derived from an EMBL/GenBank/DDBJ whole genome shotgun (WGS) entry which is preliminary data.</text>
</comment>
<name>A0A370GZN5_9NOCA</name>
<evidence type="ECO:0000259" key="2">
    <source>
        <dbReference type="Pfam" id="PF08327"/>
    </source>
</evidence>
<dbReference type="EMBL" id="QQAZ01000007">
    <property type="protein sequence ID" value="RDI48952.1"/>
    <property type="molecule type" value="Genomic_DNA"/>
</dbReference>
<dbReference type="CDD" id="cd08899">
    <property type="entry name" value="SRPBCC_CalC_Aha1-like_6"/>
    <property type="match status" value="1"/>
</dbReference>
<dbReference type="Proteomes" id="UP000255355">
    <property type="component" value="Unassembled WGS sequence"/>
</dbReference>
<protein>
    <submittedName>
        <fullName evidence="3">Uncharacterized protein YndB with AHSA1/START domain</fullName>
    </submittedName>
</protein>
<sequence length="218" mass="23001">MSMLSDPVAVAGLVAREIRTGTRDGAPTKIAIARRSYPTDRADLWDALTDIERLPRWFLPISGDLAVGGRYQLEGNAGGVVESCEAPERFAVTWEMGPQISWLTVSLTPADDGTVLELVHEAYVDPDLWSQFGPGAVGVGWDLALMGLGLHVSSGAAVDPAEGAAFPTTPEGKEFVRSSAAGWADAAVRDGDDPAAAHAAAEQTIGFYTIVPEEDPQP</sequence>
<dbReference type="InterPro" id="IPR013538">
    <property type="entry name" value="ASHA1/2-like_C"/>
</dbReference>
<evidence type="ECO:0000256" key="1">
    <source>
        <dbReference type="ARBA" id="ARBA00006817"/>
    </source>
</evidence>
<dbReference type="Gene3D" id="3.30.530.20">
    <property type="match status" value="1"/>
</dbReference>
<comment type="similarity">
    <text evidence="1">Belongs to the AHA1 family.</text>
</comment>
<dbReference type="InterPro" id="IPR023393">
    <property type="entry name" value="START-like_dom_sf"/>
</dbReference>
<gene>
    <name evidence="3" type="ORF">DFR68_10777</name>
</gene>
<proteinExistence type="inferred from homology"/>
<keyword evidence="4" id="KW-1185">Reference proteome</keyword>
<dbReference type="STRING" id="1210089.GCA_001613165_00567"/>
<organism evidence="3 4">
    <name type="scientific">Nocardia mexicana</name>
    <dbReference type="NCBI Taxonomy" id="279262"/>
    <lineage>
        <taxon>Bacteria</taxon>
        <taxon>Bacillati</taxon>
        <taxon>Actinomycetota</taxon>
        <taxon>Actinomycetes</taxon>
        <taxon>Mycobacteriales</taxon>
        <taxon>Nocardiaceae</taxon>
        <taxon>Nocardia</taxon>
    </lineage>
</organism>
<dbReference type="SUPFAM" id="SSF55961">
    <property type="entry name" value="Bet v1-like"/>
    <property type="match status" value="1"/>
</dbReference>
<reference evidence="3 4" key="1">
    <citation type="submission" date="2018-07" db="EMBL/GenBank/DDBJ databases">
        <title>Genomic Encyclopedia of Type Strains, Phase IV (KMG-IV): sequencing the most valuable type-strain genomes for metagenomic binning, comparative biology and taxonomic classification.</title>
        <authorList>
            <person name="Goeker M."/>
        </authorList>
    </citation>
    <scope>NUCLEOTIDE SEQUENCE [LARGE SCALE GENOMIC DNA]</scope>
    <source>
        <strain evidence="3 4">DSM 44952</strain>
    </source>
</reference>
<dbReference type="Pfam" id="PF08327">
    <property type="entry name" value="AHSA1"/>
    <property type="match status" value="1"/>
</dbReference>
<dbReference type="AlphaFoldDB" id="A0A370GZN5"/>
<feature type="domain" description="Activator of Hsp90 ATPase homologue 1/2-like C-terminal" evidence="2">
    <location>
        <begin position="40"/>
        <end position="146"/>
    </location>
</feature>
<evidence type="ECO:0000313" key="3">
    <source>
        <dbReference type="EMBL" id="RDI48952.1"/>
    </source>
</evidence>